<keyword evidence="3" id="KW-1185">Reference proteome</keyword>
<gene>
    <name evidence="2" type="ORF">A4R26_06375</name>
</gene>
<dbReference type="RefSeq" id="WP_133054782.1">
    <property type="nucleotide sequence ID" value="NZ_LWBP01000210.1"/>
</dbReference>
<feature type="transmembrane region" description="Helical" evidence="1">
    <location>
        <begin position="39"/>
        <end position="62"/>
    </location>
</feature>
<dbReference type="STRING" id="550983.A4R26_06375"/>
<keyword evidence="1" id="KW-0812">Transmembrane</keyword>
<evidence type="ECO:0000256" key="1">
    <source>
        <dbReference type="SAM" id="Phobius"/>
    </source>
</evidence>
<keyword evidence="1" id="KW-1133">Transmembrane helix</keyword>
<dbReference type="PANTHER" id="PTHR40057:SF1">
    <property type="entry name" value="SLR1162 PROTEIN"/>
    <property type="match status" value="1"/>
</dbReference>
<protein>
    <recommendedName>
        <fullName evidence="4">DUF2798 domain-containing protein</fullName>
    </recommendedName>
</protein>
<sequence length="72" mass="8141">MSKPPKKWKMAVLIWMAIYPTVTVIAMLFGHHFSKIKPLPLQTLVSTAIVVPIAVFAVVPAMQRLLNNWLSR</sequence>
<dbReference type="OrthoDB" id="772949at2"/>
<evidence type="ECO:0008006" key="4">
    <source>
        <dbReference type="Google" id="ProtNLM"/>
    </source>
</evidence>
<evidence type="ECO:0000313" key="3">
    <source>
        <dbReference type="Proteomes" id="UP000192276"/>
    </source>
</evidence>
<dbReference type="InterPro" id="IPR038762">
    <property type="entry name" value="ABM_predict"/>
</dbReference>
<dbReference type="PANTHER" id="PTHR40057">
    <property type="entry name" value="SLR1162 PROTEIN"/>
    <property type="match status" value="1"/>
</dbReference>
<accession>A0A1V9F5N3</accession>
<keyword evidence="1" id="KW-0472">Membrane</keyword>
<dbReference type="EMBL" id="LWBP01000210">
    <property type="protein sequence ID" value="OQP53595.1"/>
    <property type="molecule type" value="Genomic_DNA"/>
</dbReference>
<reference evidence="3" key="1">
    <citation type="submission" date="2016-04" db="EMBL/GenBank/DDBJ databases">
        <authorList>
            <person name="Chen L."/>
            <person name="Zhuang W."/>
            <person name="Wang G."/>
        </authorList>
    </citation>
    <scope>NUCLEOTIDE SEQUENCE [LARGE SCALE GENOMIC DNA]</scope>
    <source>
        <strain evidence="3">208</strain>
    </source>
</reference>
<name>A0A1V9F5N3_9BACT</name>
<dbReference type="AlphaFoldDB" id="A0A1V9F5N3"/>
<organism evidence="2 3">
    <name type="scientific">Niastella populi</name>
    <dbReference type="NCBI Taxonomy" id="550983"/>
    <lineage>
        <taxon>Bacteria</taxon>
        <taxon>Pseudomonadati</taxon>
        <taxon>Bacteroidota</taxon>
        <taxon>Chitinophagia</taxon>
        <taxon>Chitinophagales</taxon>
        <taxon>Chitinophagaceae</taxon>
        <taxon>Niastella</taxon>
    </lineage>
</organism>
<feature type="transmembrane region" description="Helical" evidence="1">
    <location>
        <begin position="12"/>
        <end position="33"/>
    </location>
</feature>
<dbReference type="Proteomes" id="UP000192276">
    <property type="component" value="Unassembled WGS sequence"/>
</dbReference>
<evidence type="ECO:0000313" key="2">
    <source>
        <dbReference type="EMBL" id="OQP53595.1"/>
    </source>
</evidence>
<proteinExistence type="predicted"/>
<comment type="caution">
    <text evidence="2">The sequence shown here is derived from an EMBL/GenBank/DDBJ whole genome shotgun (WGS) entry which is preliminary data.</text>
</comment>